<proteinExistence type="predicted"/>
<feature type="compositionally biased region" description="Basic and acidic residues" evidence="1">
    <location>
        <begin position="124"/>
        <end position="142"/>
    </location>
</feature>
<feature type="compositionally biased region" description="Basic and acidic residues" evidence="1">
    <location>
        <begin position="173"/>
        <end position="189"/>
    </location>
</feature>
<feature type="compositionally biased region" description="Basic residues" evidence="1">
    <location>
        <begin position="114"/>
        <end position="123"/>
    </location>
</feature>
<comment type="caution">
    <text evidence="2">The sequence shown here is derived from an EMBL/GenBank/DDBJ whole genome shotgun (WGS) entry which is preliminary data.</text>
</comment>
<name>A0A8S3QC26_MYTED</name>
<dbReference type="AlphaFoldDB" id="A0A8S3QC26"/>
<evidence type="ECO:0000256" key="1">
    <source>
        <dbReference type="SAM" id="MobiDB-lite"/>
    </source>
</evidence>
<dbReference type="EMBL" id="CAJPWZ010000477">
    <property type="protein sequence ID" value="CAG2194377.1"/>
    <property type="molecule type" value="Genomic_DNA"/>
</dbReference>
<organism evidence="2 3">
    <name type="scientific">Mytilus edulis</name>
    <name type="common">Blue mussel</name>
    <dbReference type="NCBI Taxonomy" id="6550"/>
    <lineage>
        <taxon>Eukaryota</taxon>
        <taxon>Metazoa</taxon>
        <taxon>Spiralia</taxon>
        <taxon>Lophotrochozoa</taxon>
        <taxon>Mollusca</taxon>
        <taxon>Bivalvia</taxon>
        <taxon>Autobranchia</taxon>
        <taxon>Pteriomorphia</taxon>
        <taxon>Mytilida</taxon>
        <taxon>Mytiloidea</taxon>
        <taxon>Mytilidae</taxon>
        <taxon>Mytilinae</taxon>
        <taxon>Mytilus</taxon>
    </lineage>
</organism>
<reference evidence="2" key="1">
    <citation type="submission" date="2021-03" db="EMBL/GenBank/DDBJ databases">
        <authorList>
            <person name="Bekaert M."/>
        </authorList>
    </citation>
    <scope>NUCLEOTIDE SEQUENCE</scope>
</reference>
<sequence>MANYKRQEPIFTKSYKIRTSFTPNLNRNPINSVRPSVDYSDVDFDSIDVHLQKKDEEDTVKPINDAKRRTVFDRLGPMPTKTLNQQKLPSQEKKTESRKRKNTSRPHSTESKNRKTIRISNIKKHGESNNEYRHNAHDHNDISIDTQLIGRTRTPEKSRSPKNRSRKSHFSPRRQERSYSSKDKTEYARNAKRKHEKADSRHDTTGNGIYFYNSKSLA</sequence>
<feature type="region of interest" description="Disordered" evidence="1">
    <location>
        <begin position="63"/>
        <end position="218"/>
    </location>
</feature>
<protein>
    <submittedName>
        <fullName evidence="2">Uncharacterized protein</fullName>
    </submittedName>
</protein>
<accession>A0A8S3QC26</accession>
<evidence type="ECO:0000313" key="3">
    <source>
        <dbReference type="Proteomes" id="UP000683360"/>
    </source>
</evidence>
<feature type="compositionally biased region" description="Basic and acidic residues" evidence="1">
    <location>
        <begin position="63"/>
        <end position="72"/>
    </location>
</feature>
<gene>
    <name evidence="2" type="ORF">MEDL_9424</name>
</gene>
<evidence type="ECO:0000313" key="2">
    <source>
        <dbReference type="EMBL" id="CAG2194377.1"/>
    </source>
</evidence>
<feature type="compositionally biased region" description="Basic residues" evidence="1">
    <location>
        <begin position="160"/>
        <end position="172"/>
    </location>
</feature>
<dbReference type="Proteomes" id="UP000683360">
    <property type="component" value="Unassembled WGS sequence"/>
</dbReference>
<keyword evidence="3" id="KW-1185">Reference proteome</keyword>